<comment type="caution">
    <text evidence="6">The sequence shown here is derived from an EMBL/GenBank/DDBJ whole genome shotgun (WGS) entry which is preliminary data.</text>
</comment>
<keyword evidence="7" id="KW-1185">Reference proteome</keyword>
<feature type="domain" description="Disease resistance N-terminal" evidence="5">
    <location>
        <begin position="62"/>
        <end position="154"/>
    </location>
</feature>
<dbReference type="GO" id="GO:0005524">
    <property type="term" value="F:ATP binding"/>
    <property type="evidence" value="ECO:0007669"/>
    <property type="project" value="UniProtKB-KW"/>
</dbReference>
<dbReference type="InterPro" id="IPR036390">
    <property type="entry name" value="WH_DNA-bd_sf"/>
</dbReference>
<keyword evidence="1" id="KW-0677">Repeat</keyword>
<evidence type="ECO:0000313" key="7">
    <source>
        <dbReference type="Proteomes" id="UP001367508"/>
    </source>
</evidence>
<dbReference type="SUPFAM" id="SSF46785">
    <property type="entry name" value="Winged helix' DNA-binding domain"/>
    <property type="match status" value="1"/>
</dbReference>
<accession>A0AAN9QA03</accession>
<dbReference type="GO" id="GO:0006952">
    <property type="term" value="P:defense response"/>
    <property type="evidence" value="ECO:0007669"/>
    <property type="project" value="UniProtKB-KW"/>
</dbReference>
<name>A0AAN9QA03_CANGL</name>
<dbReference type="Proteomes" id="UP001367508">
    <property type="component" value="Unassembled WGS sequence"/>
</dbReference>
<evidence type="ECO:0000256" key="1">
    <source>
        <dbReference type="ARBA" id="ARBA00022737"/>
    </source>
</evidence>
<sequence length="647" mass="73148">MNMKQAQEAEELFEAQAHLYNYTYSFIGSMCLKIAVHLGVLDIIYHHGQELIMAGAVVGQAFLSAFLDVVFDRLASPEVANFIRRNKLDHDLLQRLKTTLYAVEAVLNDAELKQIKNSAVNRWLVDLKDAVYEADDLLDRVSTQAATPKEASNFFSRFLNFQEREMVAKLEDTVGRLDSIFKLKDILGLKENASDNLSWRSPSTSLEEGSKIYGRDKDKEAILKLLLDDDKNDGEISVIPIVEFYFRFDELGKETKVGVRTRHLSFSMLSDPLSENFDVFGRLKFLRTFLPVDLKESPFHNEEAARLILLNLKYLACCLPSAPCIRELRIRISSKVRLQEVPSSLEVLRIEGSNVESMFEAITNSNSQPSSSNFYSFLGDCLPSSLTTLKISNCSKLHLPDFLPSLPLDTFINLNHLGIDSCDNIGSVTVSKSLPKLATFSIRGCPNFVSFPTQGLPAPNLFQFAISDCNKLESFPSHMNTLLPKLEYLYIDDCPEIESFPEGGMPPSLRKLHIENCHKLLRSPSLASMDMLSELHIRGPCEEVNSFPKEGLVLLPPSLTFLELYSLQNVETLECKGLLHLTSLQRLTIRECPKLENMLGERLPASLIKLQISGCPLLQERFRMKHLKIWPKISHIRGIKIEGKWFP</sequence>
<reference evidence="6 7" key="1">
    <citation type="submission" date="2024-01" db="EMBL/GenBank/DDBJ databases">
        <title>The genomes of 5 underutilized Papilionoideae crops provide insights into root nodulation and disease resistanc.</title>
        <authorList>
            <person name="Jiang F."/>
        </authorList>
    </citation>
    <scope>NUCLEOTIDE SEQUENCE [LARGE SCALE GENOMIC DNA]</scope>
    <source>
        <strain evidence="6">LVBAO_FW01</strain>
        <tissue evidence="6">Leaves</tissue>
    </source>
</reference>
<evidence type="ECO:0000313" key="6">
    <source>
        <dbReference type="EMBL" id="KAK7327801.1"/>
    </source>
</evidence>
<proteinExistence type="predicted"/>
<dbReference type="PANTHER" id="PTHR36766:SF70">
    <property type="entry name" value="DISEASE RESISTANCE PROTEIN RGA4"/>
    <property type="match status" value="1"/>
</dbReference>
<keyword evidence="2" id="KW-0547">Nucleotide-binding</keyword>
<dbReference type="AlphaFoldDB" id="A0AAN9QA03"/>
<evidence type="ECO:0000256" key="3">
    <source>
        <dbReference type="ARBA" id="ARBA00022821"/>
    </source>
</evidence>
<keyword evidence="4" id="KW-0067">ATP-binding</keyword>
<dbReference type="Pfam" id="PF18052">
    <property type="entry name" value="Rx_N"/>
    <property type="match status" value="1"/>
</dbReference>
<evidence type="ECO:0000259" key="5">
    <source>
        <dbReference type="Pfam" id="PF18052"/>
    </source>
</evidence>
<dbReference type="Gene3D" id="1.10.10.10">
    <property type="entry name" value="Winged helix-like DNA-binding domain superfamily/Winged helix DNA-binding domain"/>
    <property type="match status" value="1"/>
</dbReference>
<evidence type="ECO:0000256" key="4">
    <source>
        <dbReference type="ARBA" id="ARBA00022840"/>
    </source>
</evidence>
<dbReference type="EMBL" id="JAYMYQ010000005">
    <property type="protein sequence ID" value="KAK7327801.1"/>
    <property type="molecule type" value="Genomic_DNA"/>
</dbReference>
<protein>
    <recommendedName>
        <fullName evidence="5">Disease resistance N-terminal domain-containing protein</fullName>
    </recommendedName>
</protein>
<dbReference type="SUPFAM" id="SSF52058">
    <property type="entry name" value="L domain-like"/>
    <property type="match status" value="1"/>
</dbReference>
<dbReference type="InterPro" id="IPR032675">
    <property type="entry name" value="LRR_dom_sf"/>
</dbReference>
<evidence type="ECO:0000256" key="2">
    <source>
        <dbReference type="ARBA" id="ARBA00022741"/>
    </source>
</evidence>
<dbReference type="Gene3D" id="1.20.5.4130">
    <property type="match status" value="1"/>
</dbReference>
<dbReference type="PANTHER" id="PTHR36766">
    <property type="entry name" value="PLANT BROAD-SPECTRUM MILDEW RESISTANCE PROTEIN RPW8"/>
    <property type="match status" value="1"/>
</dbReference>
<dbReference type="GO" id="GO:0046983">
    <property type="term" value="F:protein dimerization activity"/>
    <property type="evidence" value="ECO:0007669"/>
    <property type="project" value="InterPro"/>
</dbReference>
<dbReference type="InterPro" id="IPR036388">
    <property type="entry name" value="WH-like_DNA-bd_sf"/>
</dbReference>
<keyword evidence="3" id="KW-0611">Plant defense</keyword>
<dbReference type="Gene3D" id="3.80.10.10">
    <property type="entry name" value="Ribonuclease Inhibitor"/>
    <property type="match status" value="2"/>
</dbReference>
<gene>
    <name evidence="6" type="ORF">VNO77_21892</name>
</gene>
<dbReference type="InterPro" id="IPR041118">
    <property type="entry name" value="Rx_N"/>
</dbReference>
<organism evidence="6 7">
    <name type="scientific">Canavalia gladiata</name>
    <name type="common">Sword bean</name>
    <name type="synonym">Dolichos gladiatus</name>
    <dbReference type="NCBI Taxonomy" id="3824"/>
    <lineage>
        <taxon>Eukaryota</taxon>
        <taxon>Viridiplantae</taxon>
        <taxon>Streptophyta</taxon>
        <taxon>Embryophyta</taxon>
        <taxon>Tracheophyta</taxon>
        <taxon>Spermatophyta</taxon>
        <taxon>Magnoliopsida</taxon>
        <taxon>eudicotyledons</taxon>
        <taxon>Gunneridae</taxon>
        <taxon>Pentapetalae</taxon>
        <taxon>rosids</taxon>
        <taxon>fabids</taxon>
        <taxon>Fabales</taxon>
        <taxon>Fabaceae</taxon>
        <taxon>Papilionoideae</taxon>
        <taxon>50 kb inversion clade</taxon>
        <taxon>NPAAA clade</taxon>
        <taxon>indigoferoid/millettioid clade</taxon>
        <taxon>Phaseoleae</taxon>
        <taxon>Canavalia</taxon>
    </lineage>
</organism>